<dbReference type="PANTHER" id="PTHR20977:SF0">
    <property type="entry name" value="AT13385P-RELATED"/>
    <property type="match status" value="1"/>
</dbReference>
<dbReference type="OMA" id="YPPECCP"/>
<name>A0A6J1LAT4_DROHY</name>
<protein>
    <submittedName>
        <fullName evidence="3">Uncharacterized protein LOC111594155</fullName>
    </submittedName>
</protein>
<evidence type="ECO:0000313" key="3">
    <source>
        <dbReference type="RefSeq" id="XP_023163104.2"/>
    </source>
</evidence>
<accession>A0A6J1LAT4</accession>
<dbReference type="RefSeq" id="XP_023163104.2">
    <property type="nucleotide sequence ID" value="XM_023307336.2"/>
</dbReference>
<gene>
    <name evidence="3" type="primary">LOC111594155</name>
</gene>
<reference evidence="3" key="1">
    <citation type="submission" date="2025-08" db="UniProtKB">
        <authorList>
            <consortium name="RefSeq"/>
        </authorList>
    </citation>
    <scope>IDENTIFICATION</scope>
    <source>
        <strain evidence="3">15085-1641.00</strain>
        <tissue evidence="3">Whole body</tissue>
    </source>
</reference>
<dbReference type="Pfam" id="PF07248">
    <property type="entry name" value="DUF1431"/>
    <property type="match status" value="1"/>
</dbReference>
<dbReference type="OrthoDB" id="7812215at2759"/>
<feature type="region of interest" description="Disordered" evidence="1">
    <location>
        <begin position="57"/>
        <end position="78"/>
    </location>
</feature>
<dbReference type="AlphaFoldDB" id="A0A6J1LAT4"/>
<dbReference type="Proteomes" id="UP000504633">
    <property type="component" value="Unplaced"/>
</dbReference>
<keyword evidence="2" id="KW-1185">Reference proteome</keyword>
<dbReference type="InterPro" id="IPR006611">
    <property type="entry name" value="DUF1431_DROsp"/>
</dbReference>
<evidence type="ECO:0000313" key="2">
    <source>
        <dbReference type="Proteomes" id="UP000504633"/>
    </source>
</evidence>
<dbReference type="KEGG" id="dhe:111594155"/>
<organism evidence="2 3">
    <name type="scientific">Drosophila hydei</name>
    <name type="common">Fruit fly</name>
    <dbReference type="NCBI Taxonomy" id="7224"/>
    <lineage>
        <taxon>Eukaryota</taxon>
        <taxon>Metazoa</taxon>
        <taxon>Ecdysozoa</taxon>
        <taxon>Arthropoda</taxon>
        <taxon>Hexapoda</taxon>
        <taxon>Insecta</taxon>
        <taxon>Pterygota</taxon>
        <taxon>Neoptera</taxon>
        <taxon>Endopterygota</taxon>
        <taxon>Diptera</taxon>
        <taxon>Brachycera</taxon>
        <taxon>Muscomorpha</taxon>
        <taxon>Ephydroidea</taxon>
        <taxon>Drosophilidae</taxon>
        <taxon>Drosophila</taxon>
    </lineage>
</organism>
<dbReference type="GeneID" id="111594155"/>
<sequence>MLKKLVIGSSKKFGTIHLPKAKLHACKGLCRKDDRRLPEDLSTAKEDKCVTIEKRKCSQAKGPCEQEDGPSAPRYSCSVNKRIKKSSCETPDEGGESKHKSDEFRSMWKEPANKSKEQLALWTFPPECCPTCENTPFDVLYYRPSKKCRPYQRTWWECCPRMVPKRVCCWGDAIPPETERRCRSSSIQTPCSAGKDKGRKKCNERGQDCPRLTLACCRAARVPPSCLIKRSPKDCAKPKCPYPSFSECKPIDLAVIPGRAPECRCKNLMSICDSVRVDHRKDEIGSKFCDCPTCK</sequence>
<dbReference type="SMART" id="SM00689">
    <property type="entry name" value="DM6"/>
    <property type="match status" value="1"/>
</dbReference>
<evidence type="ECO:0000256" key="1">
    <source>
        <dbReference type="SAM" id="MobiDB-lite"/>
    </source>
</evidence>
<proteinExistence type="predicted"/>
<dbReference type="PANTHER" id="PTHR20977">
    <property type="entry name" value="AT13385P-RELATED"/>
    <property type="match status" value="1"/>
</dbReference>